<keyword evidence="2" id="KW-0812">Transmembrane</keyword>
<sequence length="173" mass="18864">MINLLNHNPHPPRPRLSAEEYELRIWGFVVVIVMLVFAGITASMLYSVIFVTQPIKSMAPIDQAFTKMLNDIVLLIVGGIGGIMAKKGVHTAAERMANPTPPSTGSLSPQPATLVTSPTPVQVPVQQGFNWMGFQNPALDETWTPPPPPTTPADHQEADHDREHMAAARKEAE</sequence>
<dbReference type="EMBL" id="LR798281">
    <property type="protein sequence ID" value="CAB5220114.1"/>
    <property type="molecule type" value="Genomic_DNA"/>
</dbReference>
<feature type="transmembrane region" description="Helical" evidence="2">
    <location>
        <begin position="25"/>
        <end position="52"/>
    </location>
</feature>
<accession>A0A6J7WVG8</accession>
<feature type="region of interest" description="Disordered" evidence="1">
    <location>
        <begin position="96"/>
        <end position="117"/>
    </location>
</feature>
<keyword evidence="2" id="KW-1133">Transmembrane helix</keyword>
<evidence type="ECO:0000256" key="2">
    <source>
        <dbReference type="SAM" id="Phobius"/>
    </source>
</evidence>
<protein>
    <submittedName>
        <fullName evidence="3">Uncharacterized protein</fullName>
    </submittedName>
</protein>
<evidence type="ECO:0000313" key="3">
    <source>
        <dbReference type="EMBL" id="CAB5220114.1"/>
    </source>
</evidence>
<proteinExistence type="predicted"/>
<gene>
    <name evidence="3" type="ORF">UFOVP232_52</name>
</gene>
<keyword evidence="2" id="KW-0472">Membrane</keyword>
<feature type="region of interest" description="Disordered" evidence="1">
    <location>
        <begin position="136"/>
        <end position="173"/>
    </location>
</feature>
<organism evidence="3">
    <name type="scientific">uncultured Caudovirales phage</name>
    <dbReference type="NCBI Taxonomy" id="2100421"/>
    <lineage>
        <taxon>Viruses</taxon>
        <taxon>Duplodnaviria</taxon>
        <taxon>Heunggongvirae</taxon>
        <taxon>Uroviricota</taxon>
        <taxon>Caudoviricetes</taxon>
        <taxon>Peduoviridae</taxon>
        <taxon>Maltschvirus</taxon>
        <taxon>Maltschvirus maltsch</taxon>
    </lineage>
</organism>
<name>A0A6J7WVG8_9CAUD</name>
<feature type="compositionally biased region" description="Basic and acidic residues" evidence="1">
    <location>
        <begin position="154"/>
        <end position="173"/>
    </location>
</feature>
<evidence type="ECO:0000256" key="1">
    <source>
        <dbReference type="SAM" id="MobiDB-lite"/>
    </source>
</evidence>
<reference evidence="3" key="1">
    <citation type="submission" date="2020-05" db="EMBL/GenBank/DDBJ databases">
        <authorList>
            <person name="Chiriac C."/>
            <person name="Salcher M."/>
            <person name="Ghai R."/>
            <person name="Kavagutti S V."/>
        </authorList>
    </citation>
    <scope>NUCLEOTIDE SEQUENCE</scope>
</reference>